<organism evidence="2 3">
    <name type="scientific">Chryseobacterium edaphi</name>
    <dbReference type="NCBI Taxonomy" id="2976532"/>
    <lineage>
        <taxon>Bacteria</taxon>
        <taxon>Pseudomonadati</taxon>
        <taxon>Bacteroidota</taxon>
        <taxon>Flavobacteriia</taxon>
        <taxon>Flavobacteriales</taxon>
        <taxon>Weeksellaceae</taxon>
        <taxon>Chryseobacterium group</taxon>
        <taxon>Chryseobacterium</taxon>
    </lineage>
</organism>
<dbReference type="RefSeq" id="WP_263004030.1">
    <property type="nucleotide sequence ID" value="NZ_JAOTEM010000004.1"/>
</dbReference>
<accession>A0ABT2W974</accession>
<name>A0ABT2W974_9FLAO</name>
<evidence type="ECO:0008006" key="4">
    <source>
        <dbReference type="Google" id="ProtNLM"/>
    </source>
</evidence>
<dbReference type="EMBL" id="JAOTEM010000004">
    <property type="protein sequence ID" value="MCU7618518.1"/>
    <property type="molecule type" value="Genomic_DNA"/>
</dbReference>
<evidence type="ECO:0000313" key="3">
    <source>
        <dbReference type="Proteomes" id="UP001208649"/>
    </source>
</evidence>
<reference evidence="3" key="1">
    <citation type="submission" date="2023-07" db="EMBL/GenBank/DDBJ databases">
        <title>Chryseobacterium sp. strain PBS4-4 Genome sequencing and assembly.</title>
        <authorList>
            <person name="Jung Y."/>
        </authorList>
    </citation>
    <scope>NUCLEOTIDE SEQUENCE [LARGE SCALE GENOMIC DNA]</scope>
    <source>
        <strain evidence="3">PBS4-4</strain>
    </source>
</reference>
<comment type="caution">
    <text evidence="2">The sequence shown here is derived from an EMBL/GenBank/DDBJ whole genome shotgun (WGS) entry which is preliminary data.</text>
</comment>
<evidence type="ECO:0000256" key="1">
    <source>
        <dbReference type="SAM" id="SignalP"/>
    </source>
</evidence>
<evidence type="ECO:0000313" key="2">
    <source>
        <dbReference type="EMBL" id="MCU7618518.1"/>
    </source>
</evidence>
<proteinExistence type="predicted"/>
<keyword evidence="1" id="KW-0732">Signal</keyword>
<keyword evidence="3" id="KW-1185">Reference proteome</keyword>
<protein>
    <recommendedName>
        <fullName evidence="4">Lipoprotein</fullName>
    </recommendedName>
</protein>
<dbReference type="Proteomes" id="UP001208649">
    <property type="component" value="Unassembled WGS sequence"/>
</dbReference>
<feature type="chain" id="PRO_5046861386" description="Lipoprotein" evidence="1">
    <location>
        <begin position="19"/>
        <end position="152"/>
    </location>
</feature>
<feature type="signal peptide" evidence="1">
    <location>
        <begin position="1"/>
        <end position="18"/>
    </location>
</feature>
<gene>
    <name evidence="2" type="ORF">NZ698_15070</name>
</gene>
<dbReference type="PROSITE" id="PS51257">
    <property type="entry name" value="PROKAR_LIPOPROTEIN"/>
    <property type="match status" value="1"/>
</dbReference>
<sequence length="152" mass="17018">MNKLLMLLLAVIMSCTNASSQKSKDMQAKGEILASESQGGADQAGFKIIKDQTELQNSITQNFKKSGMEPVMEIPVFQKDKKFVLYNLGTFNSGDHKVNEIRSISVKDNVLYVEVPEYQSGGMAIQVMSNPWFIFSVPSNYQFTSVELKYSK</sequence>